<dbReference type="Proteomes" id="UP000619293">
    <property type="component" value="Unassembled WGS sequence"/>
</dbReference>
<keyword evidence="1" id="KW-0560">Oxidoreductase</keyword>
<dbReference type="InterPro" id="IPR029058">
    <property type="entry name" value="AB_hydrolase_fold"/>
</dbReference>
<dbReference type="InterPro" id="IPR000639">
    <property type="entry name" value="Epox_hydrolase-like"/>
</dbReference>
<dbReference type="InterPro" id="IPR000073">
    <property type="entry name" value="AB_hydrolase_1"/>
</dbReference>
<feature type="domain" description="AB hydrolase-1" evidence="3">
    <location>
        <begin position="26"/>
        <end position="263"/>
    </location>
</feature>
<name>A0A8J3NRK8_9ACTN</name>
<organism evidence="4 5">
    <name type="scientific">Catellatospora chokoriensis</name>
    <dbReference type="NCBI Taxonomy" id="310353"/>
    <lineage>
        <taxon>Bacteria</taxon>
        <taxon>Bacillati</taxon>
        <taxon>Actinomycetota</taxon>
        <taxon>Actinomycetes</taxon>
        <taxon>Micromonosporales</taxon>
        <taxon>Micromonosporaceae</taxon>
        <taxon>Catellatospora</taxon>
    </lineage>
</organism>
<protein>
    <submittedName>
        <fullName evidence="4">Arylesterase</fullName>
    </submittedName>
</protein>
<evidence type="ECO:0000256" key="2">
    <source>
        <dbReference type="ARBA" id="ARBA00038128"/>
    </source>
</evidence>
<sequence>MPHLTVGTEGTDRIEIYYEDHGTGTPVVLSHGYPLSGRAWQRQVPALLAAGYRVITYDRRGWGDSSRPTTGYDYDTFAGDLNLLLTELDVRDAILVGHSMGSGDVTRYLGRYGPGRVAKAVLLSPIPPFLLRTDDNPEGAPQSLFDGFLQAARADREVWLQQFLEKFYNLDVYGGTLVSDEAFQASLKVAVAGSPVAAVACIPTWLTDFRADLSKIDVPVLVIQGDQDRILPLAVTGQRLPAFLGDTRLLVIEGGPHAVAWTHADQVNAALLDFFQQ</sequence>
<evidence type="ECO:0000313" key="5">
    <source>
        <dbReference type="Proteomes" id="UP000619293"/>
    </source>
</evidence>
<dbReference type="PRINTS" id="PR00412">
    <property type="entry name" value="EPOXHYDRLASE"/>
</dbReference>
<evidence type="ECO:0000256" key="1">
    <source>
        <dbReference type="ARBA" id="ARBA00022559"/>
    </source>
</evidence>
<dbReference type="PANTHER" id="PTHR43433">
    <property type="entry name" value="HYDROLASE, ALPHA/BETA FOLD FAMILY PROTEIN"/>
    <property type="match status" value="1"/>
</dbReference>
<dbReference type="AlphaFoldDB" id="A0A8J3NRK8"/>
<gene>
    <name evidence="4" type="ORF">Cch02nite_37260</name>
</gene>
<keyword evidence="5" id="KW-1185">Reference proteome</keyword>
<evidence type="ECO:0000259" key="3">
    <source>
        <dbReference type="Pfam" id="PF00561"/>
    </source>
</evidence>
<dbReference type="GO" id="GO:0004601">
    <property type="term" value="F:peroxidase activity"/>
    <property type="evidence" value="ECO:0007669"/>
    <property type="project" value="UniProtKB-KW"/>
</dbReference>
<dbReference type="InterPro" id="IPR050471">
    <property type="entry name" value="AB_hydrolase"/>
</dbReference>
<reference evidence="4 5" key="1">
    <citation type="submission" date="2021-01" db="EMBL/GenBank/DDBJ databases">
        <title>Whole genome shotgun sequence of Catellatospora chokoriensis NBRC 107358.</title>
        <authorList>
            <person name="Komaki H."/>
            <person name="Tamura T."/>
        </authorList>
    </citation>
    <scope>NUCLEOTIDE SEQUENCE [LARGE SCALE GENOMIC DNA]</scope>
    <source>
        <strain evidence="4 5">NBRC 107358</strain>
    </source>
</reference>
<accession>A0A8J3NRK8</accession>
<dbReference type="PRINTS" id="PR00111">
    <property type="entry name" value="ABHYDROLASE"/>
</dbReference>
<dbReference type="Pfam" id="PF00561">
    <property type="entry name" value="Abhydrolase_1"/>
    <property type="match status" value="1"/>
</dbReference>
<dbReference type="RefSeq" id="WP_191842895.1">
    <property type="nucleotide sequence ID" value="NZ_BAAALB010000028.1"/>
</dbReference>
<dbReference type="SUPFAM" id="SSF53474">
    <property type="entry name" value="alpha/beta-Hydrolases"/>
    <property type="match status" value="1"/>
</dbReference>
<comment type="similarity">
    <text evidence="2">Belongs to the AB hydrolase superfamily. Bacterial non-heme haloperoxidase / perhydrolase family.</text>
</comment>
<keyword evidence="1" id="KW-0575">Peroxidase</keyword>
<comment type="caution">
    <text evidence="4">The sequence shown here is derived from an EMBL/GenBank/DDBJ whole genome shotgun (WGS) entry which is preliminary data.</text>
</comment>
<dbReference type="PANTHER" id="PTHR43433:SF4">
    <property type="entry name" value="NON-HEME CHLOROPEROXIDASE-RELATED"/>
    <property type="match status" value="1"/>
</dbReference>
<dbReference type="EMBL" id="BONG01000022">
    <property type="protein sequence ID" value="GIF90282.1"/>
    <property type="molecule type" value="Genomic_DNA"/>
</dbReference>
<proteinExistence type="inferred from homology"/>
<dbReference type="Gene3D" id="3.40.50.1820">
    <property type="entry name" value="alpha/beta hydrolase"/>
    <property type="match status" value="1"/>
</dbReference>
<dbReference type="FunFam" id="3.40.50.1820:FF:000205">
    <property type="entry name" value="Non-haem bromoperoxidase BPO-A2"/>
    <property type="match status" value="1"/>
</dbReference>
<evidence type="ECO:0000313" key="4">
    <source>
        <dbReference type="EMBL" id="GIF90282.1"/>
    </source>
</evidence>